<gene>
    <name evidence="1" type="ORF">HYFRA_00006179</name>
</gene>
<name>A0A9N9Q1C7_9HELO</name>
<protein>
    <submittedName>
        <fullName evidence="1">Uncharacterized protein</fullName>
    </submittedName>
</protein>
<evidence type="ECO:0000313" key="1">
    <source>
        <dbReference type="EMBL" id="CAG8961642.1"/>
    </source>
</evidence>
<dbReference type="AlphaFoldDB" id="A0A9N9Q1C7"/>
<accession>A0A9N9Q1C7</accession>
<keyword evidence="2" id="KW-1185">Reference proteome</keyword>
<proteinExistence type="predicted"/>
<comment type="caution">
    <text evidence="1">The sequence shown here is derived from an EMBL/GenBank/DDBJ whole genome shotgun (WGS) entry which is preliminary data.</text>
</comment>
<sequence length="418" mass="47674">MTLIRVSSPVAEWREMRTFWYRRYLPALFCSTRSPRMRYHPFISHKVLYCFSFGVRTRPAYIYQFLDLKFYFGIFPKRSSDARGILPSQNTYPVVTLKVLILVDKFRRGMYDFYLCPSLSASCRISSHHGVRPLLAELRHLSRIPALQQHVVFLPVPHCSAYGDTAKLDIDKRGRALSIARASFIGCCYLGALSAADHESERSVLVVDLLRRLPLENRNLYLSMPHVRGRVSKQVGKVIIQHYVQSTGIIQYQYVNSSTVRRKCWSRRILRPRCNKMSVSFGLWLEGDKEDSPQNRQEGTVINTFHLPTIYNGIHMCHAKSLWHMKTLKECPHFAAISGLLRAVEVHDFPAIQDTVSVLNVTIISLSPQPISKQSIHPSCRSPGGSVLFVCGKISGSEFSESERKLLVVSDDLNTLVV</sequence>
<organism evidence="1 2">
    <name type="scientific">Hymenoscyphus fraxineus</name>
    <dbReference type="NCBI Taxonomy" id="746836"/>
    <lineage>
        <taxon>Eukaryota</taxon>
        <taxon>Fungi</taxon>
        <taxon>Dikarya</taxon>
        <taxon>Ascomycota</taxon>
        <taxon>Pezizomycotina</taxon>
        <taxon>Leotiomycetes</taxon>
        <taxon>Helotiales</taxon>
        <taxon>Helotiaceae</taxon>
        <taxon>Hymenoscyphus</taxon>
    </lineage>
</organism>
<dbReference type="EMBL" id="CAJVRL010000115">
    <property type="protein sequence ID" value="CAG8961642.1"/>
    <property type="molecule type" value="Genomic_DNA"/>
</dbReference>
<dbReference type="Proteomes" id="UP000696280">
    <property type="component" value="Unassembled WGS sequence"/>
</dbReference>
<evidence type="ECO:0000313" key="2">
    <source>
        <dbReference type="Proteomes" id="UP000696280"/>
    </source>
</evidence>
<dbReference type="OrthoDB" id="10627142at2759"/>
<reference evidence="1" key="1">
    <citation type="submission" date="2021-07" db="EMBL/GenBank/DDBJ databases">
        <authorList>
            <person name="Durling M."/>
        </authorList>
    </citation>
    <scope>NUCLEOTIDE SEQUENCE</scope>
</reference>